<feature type="domain" description="Outer membrane protein beta-barrel" evidence="2">
    <location>
        <begin position="398"/>
        <end position="748"/>
    </location>
</feature>
<feature type="signal peptide" evidence="1">
    <location>
        <begin position="1"/>
        <end position="19"/>
    </location>
</feature>
<keyword evidence="4" id="KW-1185">Reference proteome</keyword>
<evidence type="ECO:0000313" key="4">
    <source>
        <dbReference type="Proteomes" id="UP000003303"/>
    </source>
</evidence>
<reference evidence="3 4" key="1">
    <citation type="submission" date="2009-04" db="EMBL/GenBank/DDBJ databases">
        <authorList>
            <person name="Sebastian Y."/>
            <person name="Madupu R."/>
            <person name="Durkin A.S."/>
            <person name="Torralba M."/>
            <person name="Methe B."/>
            <person name="Sutton G.G."/>
            <person name="Strausberg R.L."/>
            <person name="Nelson K.E."/>
        </authorList>
    </citation>
    <scope>NUCLEOTIDE SEQUENCE [LARGE SCALE GENOMIC DNA]</scope>
    <source>
        <strain evidence="3 4">60-3</strain>
    </source>
</reference>
<dbReference type="SUPFAM" id="SSF49464">
    <property type="entry name" value="Carboxypeptidase regulatory domain-like"/>
    <property type="match status" value="1"/>
</dbReference>
<organism evidence="3 4">
    <name type="scientific">Porphyromonas uenonis 60-3</name>
    <dbReference type="NCBI Taxonomy" id="596327"/>
    <lineage>
        <taxon>Bacteria</taxon>
        <taxon>Pseudomonadati</taxon>
        <taxon>Bacteroidota</taxon>
        <taxon>Bacteroidia</taxon>
        <taxon>Bacteroidales</taxon>
        <taxon>Porphyromonadaceae</taxon>
        <taxon>Porphyromonas</taxon>
    </lineage>
</organism>
<feature type="chain" id="PRO_5002914867" description="Outer membrane protein beta-barrel domain-containing protein" evidence="1">
    <location>
        <begin position="20"/>
        <end position="774"/>
    </location>
</feature>
<sequence>MKKVVFVLLLVIAGQWLSAQEGAYEVKGSVSDSSGESIIGATITLQSDTTATTLTGAVSNEQGAYALRLPACGAYLIEVRCIGYKTQQQRVTITQPTTQLDFTLEENSVELSEVEVVAKHTKLQSNGNIRVQFKGNPVTKGKSMSEALRFIPSVEVTGNQLLLNGKEDNLIYIGDQQITLQQLNSIPTSMIDHIEVVPNPGVSLGQQIKGGIIYITLRTEAGLLGSVSLRTQFDQRGIVDVGPTLFLQYTKAGVSLYNTLRGGGGRYTTLYERQNKRQGEASSLVTTMSDSKKRDYAVLDNFGVKYQINKQHTLGVFGGVMYDRPKEETLLKDGAGQTLLTQGYDQRILNLNGGVSYAARLAICEGLSIASTVSYSHSQSDGSAYYSTNEGELAESKSRTHYLTFHPRATLVFAGGNQLTGGVSYNYGLDDNDAGGVSSGTLPQIIHRQFAILGFDFSPYLEYSKMLTQRLYLQAGLRYQTTVVHYRDLLNAQNDYTVPNRGLYPNLLLQYMLNPAKASGIGVAYRHFFSLPNYGYYSPVATYLTKNLYSIGNQRLKQETFDEAEVNYFLNRDWQFTYRVRYGRNIIQIMTYKDESAPDLYYTQPSNVGSRWSHYASGTFNKSLFPFWRTNNILYLRYDQEQMPGRSVQSFSVGGTSTHQFTITKMVGLSVAFSGETARQQLGYTLGGRYGLDLGCYASLLHDQLQLSLSLSNLLHSRDRITMRMGDTTEQLRLDLSPRRRLALTISYAFSAGDRVKPVRTESAATLSLERPVL</sequence>
<comment type="caution">
    <text evidence="3">The sequence shown here is derived from an EMBL/GenBank/DDBJ whole genome shotgun (WGS) entry which is preliminary data.</text>
</comment>
<dbReference type="SUPFAM" id="SSF56935">
    <property type="entry name" value="Porins"/>
    <property type="match status" value="1"/>
</dbReference>
<name>C2ME10_9PORP</name>
<proteinExistence type="predicted"/>
<evidence type="ECO:0000256" key="1">
    <source>
        <dbReference type="SAM" id="SignalP"/>
    </source>
</evidence>
<dbReference type="Gene3D" id="2.60.40.1120">
    <property type="entry name" value="Carboxypeptidase-like, regulatory domain"/>
    <property type="match status" value="1"/>
</dbReference>
<dbReference type="RefSeq" id="WP_007366095.1">
    <property type="nucleotide sequence ID" value="NZ_ACLR01000221.1"/>
</dbReference>
<dbReference type="Proteomes" id="UP000003303">
    <property type="component" value="Unassembled WGS sequence"/>
</dbReference>
<gene>
    <name evidence="3" type="ORF">PORUE0001_0923</name>
</gene>
<dbReference type="AlphaFoldDB" id="C2ME10"/>
<evidence type="ECO:0000313" key="3">
    <source>
        <dbReference type="EMBL" id="EEK16029.1"/>
    </source>
</evidence>
<dbReference type="Pfam" id="PF14905">
    <property type="entry name" value="OMP_b-brl_3"/>
    <property type="match status" value="1"/>
</dbReference>
<dbReference type="InterPro" id="IPR008969">
    <property type="entry name" value="CarboxyPept-like_regulatory"/>
</dbReference>
<accession>C2ME10</accession>
<dbReference type="InterPro" id="IPR041700">
    <property type="entry name" value="OMP_b-brl_3"/>
</dbReference>
<evidence type="ECO:0000259" key="2">
    <source>
        <dbReference type="Pfam" id="PF14905"/>
    </source>
</evidence>
<keyword evidence="1" id="KW-0732">Signal</keyword>
<dbReference type="OrthoDB" id="1077118at2"/>
<dbReference type="EMBL" id="ACLR01000221">
    <property type="protein sequence ID" value="EEK16029.1"/>
    <property type="molecule type" value="Genomic_DNA"/>
</dbReference>
<dbReference type="STRING" id="596327.PORUE0001_0923"/>
<dbReference type="eggNOG" id="COG1629">
    <property type="taxonomic scope" value="Bacteria"/>
</dbReference>
<dbReference type="Pfam" id="PF13620">
    <property type="entry name" value="CarboxypepD_reg"/>
    <property type="match status" value="1"/>
</dbReference>
<protein>
    <recommendedName>
        <fullName evidence="2">Outer membrane protein beta-barrel domain-containing protein</fullName>
    </recommendedName>
</protein>